<evidence type="ECO:0000313" key="4">
    <source>
        <dbReference type="Proteomes" id="UP000823909"/>
    </source>
</evidence>
<feature type="region of interest" description="Disordered" evidence="1">
    <location>
        <begin position="351"/>
        <end position="375"/>
    </location>
</feature>
<feature type="region of interest" description="Disordered" evidence="1">
    <location>
        <begin position="270"/>
        <end position="307"/>
    </location>
</feature>
<name>A0A9D2RFF4_9FIRM</name>
<reference evidence="3" key="2">
    <citation type="submission" date="2021-04" db="EMBL/GenBank/DDBJ databases">
        <authorList>
            <person name="Gilroy R."/>
        </authorList>
    </citation>
    <scope>NUCLEOTIDE SEQUENCE</scope>
    <source>
        <strain evidence="3">ChiBcec15-3976</strain>
    </source>
</reference>
<feature type="compositionally biased region" description="Acidic residues" evidence="1">
    <location>
        <begin position="275"/>
        <end position="286"/>
    </location>
</feature>
<proteinExistence type="predicted"/>
<dbReference type="Proteomes" id="UP000823909">
    <property type="component" value="Unassembled WGS sequence"/>
</dbReference>
<feature type="compositionally biased region" description="Basic and acidic residues" evidence="1">
    <location>
        <begin position="287"/>
        <end position="307"/>
    </location>
</feature>
<organism evidence="3 4">
    <name type="scientific">Candidatus Mediterraneibacter quadrami</name>
    <dbReference type="NCBI Taxonomy" id="2838684"/>
    <lineage>
        <taxon>Bacteria</taxon>
        <taxon>Bacillati</taxon>
        <taxon>Bacillota</taxon>
        <taxon>Clostridia</taxon>
        <taxon>Lachnospirales</taxon>
        <taxon>Lachnospiraceae</taxon>
        <taxon>Mediterraneibacter</taxon>
    </lineage>
</organism>
<protein>
    <recommendedName>
        <fullName evidence="5">Pesticidal crystal protein Cry22Aa Ig-like domain-containing protein</fullName>
    </recommendedName>
</protein>
<dbReference type="AlphaFoldDB" id="A0A9D2RFF4"/>
<accession>A0A9D2RFF4</accession>
<evidence type="ECO:0000256" key="1">
    <source>
        <dbReference type="SAM" id="MobiDB-lite"/>
    </source>
</evidence>
<reference evidence="3" key="1">
    <citation type="journal article" date="2021" name="PeerJ">
        <title>Extensive microbial diversity within the chicken gut microbiome revealed by metagenomics and culture.</title>
        <authorList>
            <person name="Gilroy R."/>
            <person name="Ravi A."/>
            <person name="Getino M."/>
            <person name="Pursley I."/>
            <person name="Horton D.L."/>
            <person name="Alikhan N.F."/>
            <person name="Baker D."/>
            <person name="Gharbi K."/>
            <person name="Hall N."/>
            <person name="Watson M."/>
            <person name="Adriaenssens E.M."/>
            <person name="Foster-Nyarko E."/>
            <person name="Jarju S."/>
            <person name="Secka A."/>
            <person name="Antonio M."/>
            <person name="Oren A."/>
            <person name="Chaudhuri R.R."/>
            <person name="La Ragione R."/>
            <person name="Hildebrand F."/>
            <person name="Pallen M.J."/>
        </authorList>
    </citation>
    <scope>NUCLEOTIDE SEQUENCE</scope>
    <source>
        <strain evidence="3">ChiBcec15-3976</strain>
    </source>
</reference>
<keyword evidence="2" id="KW-0472">Membrane</keyword>
<keyword evidence="2" id="KW-1133">Transmembrane helix</keyword>
<comment type="caution">
    <text evidence="3">The sequence shown here is derived from an EMBL/GenBank/DDBJ whole genome shotgun (WGS) entry which is preliminary data.</text>
</comment>
<feature type="region of interest" description="Disordered" evidence="1">
    <location>
        <begin position="1"/>
        <end position="27"/>
    </location>
</feature>
<evidence type="ECO:0000256" key="2">
    <source>
        <dbReference type="SAM" id="Phobius"/>
    </source>
</evidence>
<evidence type="ECO:0008006" key="5">
    <source>
        <dbReference type="Google" id="ProtNLM"/>
    </source>
</evidence>
<dbReference type="InterPro" id="IPR013783">
    <property type="entry name" value="Ig-like_fold"/>
</dbReference>
<dbReference type="EMBL" id="DWUU01000033">
    <property type="protein sequence ID" value="HJD42416.1"/>
    <property type="molecule type" value="Genomic_DNA"/>
</dbReference>
<dbReference type="Gene3D" id="2.60.40.10">
    <property type="entry name" value="Immunoglobulins"/>
    <property type="match status" value="1"/>
</dbReference>
<sequence length="426" mass="47428">MNREKDENYEQTQETEEPVKAGEDEYYDDEEYDFRDEGVVWTERLRDWIGRHIKGVSVLICAVGVFLVGGVIYVLTIDEAPADKVQASAEAVVKKTSAPVISVYSDKIYAGIGQEVSVQKEVVRSVESYGEPAEVSIECTAGGAEVTEGSGDAVNGVPDIRIIFSEAGEYDFLITAEAEETTEATVHVTVIGKLVSYVTGIRDLEAEEGAKDIDCMEGISWNKEYVKEVSVDKKDVDLSKAGDYKIVYTILPAGEGQKSETVEAVVHVIKKEETKPEEEEKEDEPEKEDKPEAHTHKWQKKTETIRHPEESHIDYVLHPAETHMETVTTEEEGHYETRIVYVCNTCEQTSSGEGAANAHSAQHEANGESGGWSTHEEPEWVVDVPASTDTIEVVDKEAWTEEVKVVDKEAWTETKTYYVCSCGERK</sequence>
<gene>
    <name evidence="3" type="ORF">H9910_05355</name>
</gene>
<keyword evidence="2" id="KW-0812">Transmembrane</keyword>
<feature type="transmembrane region" description="Helical" evidence="2">
    <location>
        <begin position="56"/>
        <end position="75"/>
    </location>
</feature>
<evidence type="ECO:0000313" key="3">
    <source>
        <dbReference type="EMBL" id="HJD42416.1"/>
    </source>
</evidence>